<dbReference type="Pfam" id="PF13462">
    <property type="entry name" value="Thioredoxin_4"/>
    <property type="match status" value="1"/>
</dbReference>
<dbReference type="InterPro" id="IPR013766">
    <property type="entry name" value="Thioredoxin_domain"/>
</dbReference>
<dbReference type="InterPro" id="IPR012336">
    <property type="entry name" value="Thioredoxin-like_fold"/>
</dbReference>
<dbReference type="Proteomes" id="UP000240653">
    <property type="component" value="Unassembled WGS sequence"/>
</dbReference>
<feature type="chain" id="PRO_5015190999" evidence="7">
    <location>
        <begin position="28"/>
        <end position="202"/>
    </location>
</feature>
<comment type="similarity">
    <text evidence="2">Belongs to the thioredoxin family. DsbA subfamily.</text>
</comment>
<evidence type="ECO:0000256" key="5">
    <source>
        <dbReference type="ARBA" id="ARBA00023157"/>
    </source>
</evidence>
<evidence type="ECO:0000313" key="10">
    <source>
        <dbReference type="Proteomes" id="UP000240653"/>
    </source>
</evidence>
<dbReference type="CDD" id="cd03023">
    <property type="entry name" value="DsbA_Com1_like"/>
    <property type="match status" value="1"/>
</dbReference>
<dbReference type="PANTHER" id="PTHR13887">
    <property type="entry name" value="GLUTATHIONE S-TRANSFERASE KAPPA"/>
    <property type="match status" value="1"/>
</dbReference>
<keyword evidence="4" id="KW-0560">Oxidoreductase</keyword>
<dbReference type="SUPFAM" id="SSF52833">
    <property type="entry name" value="Thioredoxin-like"/>
    <property type="match status" value="1"/>
</dbReference>
<feature type="domain" description="Thioredoxin" evidence="8">
    <location>
        <begin position="7"/>
        <end position="201"/>
    </location>
</feature>
<dbReference type="OrthoDB" id="9780147at2"/>
<dbReference type="PROSITE" id="PS51318">
    <property type="entry name" value="TAT"/>
    <property type="match status" value="1"/>
</dbReference>
<accession>A0A2P7S602</accession>
<evidence type="ECO:0000256" key="1">
    <source>
        <dbReference type="ARBA" id="ARBA00003565"/>
    </source>
</evidence>
<feature type="signal peptide" evidence="7">
    <location>
        <begin position="1"/>
        <end position="27"/>
    </location>
</feature>
<protein>
    <submittedName>
        <fullName evidence="9">Disulfide bond formation protein DsbA</fullName>
    </submittedName>
</protein>
<name>A0A2P7S602_9HYPH</name>
<dbReference type="GO" id="GO:0016491">
    <property type="term" value="F:oxidoreductase activity"/>
    <property type="evidence" value="ECO:0007669"/>
    <property type="project" value="UniProtKB-KW"/>
</dbReference>
<dbReference type="InterPro" id="IPR036249">
    <property type="entry name" value="Thioredoxin-like_sf"/>
</dbReference>
<keyword evidence="6" id="KW-0676">Redox-active center</keyword>
<keyword evidence="5" id="KW-1015">Disulfide bond</keyword>
<keyword evidence="10" id="KW-1185">Reference proteome</keyword>
<dbReference type="Gene3D" id="3.40.30.10">
    <property type="entry name" value="Glutaredoxin"/>
    <property type="match status" value="1"/>
</dbReference>
<dbReference type="RefSeq" id="WP_106726017.1">
    <property type="nucleotide sequence ID" value="NZ_PXYL01000012.1"/>
</dbReference>
<evidence type="ECO:0000256" key="7">
    <source>
        <dbReference type="SAM" id="SignalP"/>
    </source>
</evidence>
<evidence type="ECO:0000256" key="3">
    <source>
        <dbReference type="ARBA" id="ARBA00022729"/>
    </source>
</evidence>
<keyword evidence="3 7" id="KW-0732">Signal</keyword>
<organism evidence="9 10">
    <name type="scientific">Pseudaminobacter soli</name>
    <name type="common">ex Li et al. 2025</name>
    <dbReference type="NCBI Taxonomy" id="1295366"/>
    <lineage>
        <taxon>Bacteria</taxon>
        <taxon>Pseudomonadati</taxon>
        <taxon>Pseudomonadota</taxon>
        <taxon>Alphaproteobacteria</taxon>
        <taxon>Hyphomicrobiales</taxon>
        <taxon>Phyllobacteriaceae</taxon>
        <taxon>Pseudaminobacter</taxon>
    </lineage>
</organism>
<dbReference type="AlphaFoldDB" id="A0A2P7S602"/>
<gene>
    <name evidence="9" type="ORF">C7I85_21185</name>
</gene>
<evidence type="ECO:0000256" key="6">
    <source>
        <dbReference type="ARBA" id="ARBA00023284"/>
    </source>
</evidence>
<comment type="caution">
    <text evidence="9">The sequence shown here is derived from an EMBL/GenBank/DDBJ whole genome shotgun (WGS) entry which is preliminary data.</text>
</comment>
<comment type="function">
    <text evidence="1">May be required for disulfide bond formation in some proteins.</text>
</comment>
<evidence type="ECO:0000259" key="8">
    <source>
        <dbReference type="PROSITE" id="PS51352"/>
    </source>
</evidence>
<dbReference type="PANTHER" id="PTHR13887:SF14">
    <property type="entry name" value="DISULFIDE BOND FORMATION PROTEIN D"/>
    <property type="match status" value="1"/>
</dbReference>
<proteinExistence type="inferred from homology"/>
<dbReference type="PROSITE" id="PS51352">
    <property type="entry name" value="THIOREDOXIN_2"/>
    <property type="match status" value="1"/>
</dbReference>
<dbReference type="InterPro" id="IPR006311">
    <property type="entry name" value="TAT_signal"/>
</dbReference>
<sequence>MINRRQMLVGSVVGAAGLMLSEGLALASQVSKGALSDPEIPALGNPKGNVTIVEFFDYQCIYCKWSYPDIMKVVERDGNVRLVMKDWPVFGPASVRAASMVLAAKESGQYKQAMRALMSTRSRLQDSSIDSALANAGLDPAALQATVQKRSDHIGRILNRNIAQARSYGLRGTPSFIVGGKVYGGFQSEGALEKAIQAARGA</sequence>
<reference evidence="9 10" key="1">
    <citation type="submission" date="2018-03" db="EMBL/GenBank/DDBJ databases">
        <title>The draft genome of Mesorhizobium soli JCM 19897.</title>
        <authorList>
            <person name="Li L."/>
            <person name="Liu L."/>
            <person name="Liang L."/>
            <person name="Wang T."/>
            <person name="Zhang X."/>
        </authorList>
    </citation>
    <scope>NUCLEOTIDE SEQUENCE [LARGE SCALE GENOMIC DNA]</scope>
    <source>
        <strain evidence="9 10">JCM 19897</strain>
    </source>
</reference>
<evidence type="ECO:0000313" key="9">
    <source>
        <dbReference type="EMBL" id="PSJ57886.1"/>
    </source>
</evidence>
<dbReference type="EMBL" id="PXYL01000012">
    <property type="protein sequence ID" value="PSJ57886.1"/>
    <property type="molecule type" value="Genomic_DNA"/>
</dbReference>
<evidence type="ECO:0000256" key="4">
    <source>
        <dbReference type="ARBA" id="ARBA00023002"/>
    </source>
</evidence>
<evidence type="ECO:0000256" key="2">
    <source>
        <dbReference type="ARBA" id="ARBA00005791"/>
    </source>
</evidence>